<dbReference type="OrthoDB" id="4640062at2"/>
<reference evidence="2 3" key="1">
    <citation type="submission" date="2019-01" db="EMBL/GenBank/DDBJ databases">
        <title>Nocardioides guangzhouensis sp. nov., an actinobacterium isolated from soil.</title>
        <authorList>
            <person name="Fu Y."/>
            <person name="Cai Y."/>
            <person name="Lin Z."/>
            <person name="Chen P."/>
        </authorList>
    </citation>
    <scope>NUCLEOTIDE SEQUENCE [LARGE SCALE GENOMIC DNA]</scope>
    <source>
        <strain evidence="2 3">130</strain>
    </source>
</reference>
<dbReference type="EMBL" id="SDKM01000037">
    <property type="protein sequence ID" value="RYP83123.1"/>
    <property type="molecule type" value="Genomic_DNA"/>
</dbReference>
<evidence type="ECO:0000256" key="1">
    <source>
        <dbReference type="SAM" id="Phobius"/>
    </source>
</evidence>
<accession>A0A4Q4Z603</accession>
<evidence type="ECO:0000313" key="2">
    <source>
        <dbReference type="EMBL" id="RYP83123.1"/>
    </source>
</evidence>
<feature type="transmembrane region" description="Helical" evidence="1">
    <location>
        <begin position="44"/>
        <end position="63"/>
    </location>
</feature>
<dbReference type="AlphaFoldDB" id="A0A4Q4Z603"/>
<comment type="caution">
    <text evidence="2">The sequence shown here is derived from an EMBL/GenBank/DDBJ whole genome shotgun (WGS) entry which is preliminary data.</text>
</comment>
<feature type="transmembrane region" description="Helical" evidence="1">
    <location>
        <begin position="75"/>
        <end position="96"/>
    </location>
</feature>
<proteinExistence type="predicted"/>
<gene>
    <name evidence="2" type="ORF">EKO23_19980</name>
</gene>
<sequence length="188" mass="20444">MSTTVVSGPRVRVTAAVLVVAWMVVAVVEVSRLPTFGSFTLLDLVVRGALWAGVGFATINVAWREGWRRGAPTAGLVVLAVLVGYNWSVLAPRAYFETHKPLYDQAMGVSIGRAYYGSSLGWYRPLTTNGKASRTPTGMFFPQWIGTPDDAGGYLWSPLESPRGVDLYGARCLHPVDLGDGWWMCGMD</sequence>
<organism evidence="2 3">
    <name type="scientific">Nocardioides guangzhouensis</name>
    <dbReference type="NCBI Taxonomy" id="2497878"/>
    <lineage>
        <taxon>Bacteria</taxon>
        <taxon>Bacillati</taxon>
        <taxon>Actinomycetota</taxon>
        <taxon>Actinomycetes</taxon>
        <taxon>Propionibacteriales</taxon>
        <taxon>Nocardioidaceae</taxon>
        <taxon>Nocardioides</taxon>
    </lineage>
</organism>
<keyword evidence="1" id="KW-0472">Membrane</keyword>
<keyword evidence="3" id="KW-1185">Reference proteome</keyword>
<dbReference type="RefSeq" id="WP_134719994.1">
    <property type="nucleotide sequence ID" value="NZ_SDKM01000037.1"/>
</dbReference>
<dbReference type="Proteomes" id="UP000295198">
    <property type="component" value="Unassembled WGS sequence"/>
</dbReference>
<keyword evidence="1" id="KW-0812">Transmembrane</keyword>
<name>A0A4Q4Z603_9ACTN</name>
<evidence type="ECO:0000313" key="3">
    <source>
        <dbReference type="Proteomes" id="UP000295198"/>
    </source>
</evidence>
<feature type="transmembrane region" description="Helical" evidence="1">
    <location>
        <begin position="12"/>
        <end position="32"/>
    </location>
</feature>
<protein>
    <submittedName>
        <fullName evidence="2">Uncharacterized protein</fullName>
    </submittedName>
</protein>
<keyword evidence="1" id="KW-1133">Transmembrane helix</keyword>